<gene>
    <name evidence="1" type="ORF">BTHphiE255_0043</name>
</gene>
<dbReference type="GeneID" id="4960757"/>
<proteinExistence type="predicted"/>
<sequence length="172" mass="19568">MESTGNRSEWGFPMSRRNWKRIQPHSLRHALELCKEHARERRNLSVERISEHMGLADHWTLYKWFQSGRMPISLIRPFEDACGTDFVTRWVAASAGRLIIDIPTGRDATAEDMQVLQRTLNAAVGQLLDFYAGSANADETIATIQQAMEGLAWHRGNVERHVQPELDLGASE</sequence>
<accession>A4JWN5</accession>
<dbReference type="EMBL" id="CP000622">
    <property type="protein sequence ID" value="ABO60683.1"/>
    <property type="molecule type" value="Genomic_DNA"/>
</dbReference>
<name>A4JWN5_9CAUD</name>
<organism evidence="1 2">
    <name type="scientific">Burkholderia phage phiE255</name>
    <dbReference type="NCBI Taxonomy" id="2883942"/>
    <lineage>
        <taxon>Viruses</taxon>
        <taxon>Duplodnaviria</taxon>
        <taxon>Heunggongvirae</taxon>
        <taxon>Uroviricota</taxon>
        <taxon>Caudoviricetes</taxon>
        <taxon>Bcepmuvirus</taxon>
        <taxon>Bcepmuvirus E255</taxon>
    </lineage>
</organism>
<dbReference type="RefSeq" id="YP_001111243.1">
    <property type="nucleotide sequence ID" value="NC_009237.1"/>
</dbReference>
<dbReference type="KEGG" id="vg:4960757"/>
<protein>
    <submittedName>
        <fullName evidence="1">Gp43</fullName>
    </submittedName>
</protein>
<dbReference type="Proteomes" id="UP000001434">
    <property type="component" value="Segment"/>
</dbReference>
<keyword evidence="2" id="KW-1185">Reference proteome</keyword>
<reference evidence="1 2" key="1">
    <citation type="submission" date="2007-03" db="EMBL/GenBank/DDBJ databases">
        <authorList>
            <person name="DeShazer D."/>
            <person name="Ronning C.M."/>
            <person name="Brinkac L.M."/>
            <person name="Nierman W.C."/>
        </authorList>
    </citation>
    <scope>NUCLEOTIDE SEQUENCE [LARGE SCALE GENOMIC DNA]</scope>
</reference>
<evidence type="ECO:0000313" key="2">
    <source>
        <dbReference type="Proteomes" id="UP000001434"/>
    </source>
</evidence>
<evidence type="ECO:0000313" key="1">
    <source>
        <dbReference type="EMBL" id="ABO60683.1"/>
    </source>
</evidence>